<name>A0A317U3L2_9GAMM</name>
<dbReference type="AlphaFoldDB" id="A0A317U3L2"/>
<gene>
    <name evidence="1" type="ORF">DGG96_07345</name>
</gene>
<accession>A0A317U3L2</accession>
<dbReference type="Proteomes" id="UP000247152">
    <property type="component" value="Unassembled WGS sequence"/>
</dbReference>
<reference evidence="1 2" key="1">
    <citation type="submission" date="2018-05" db="EMBL/GenBank/DDBJ databases">
        <title>Legionella qingyii sp.nov., whole genome shotgun sequence.</title>
        <authorList>
            <person name="Wu H."/>
            <person name="Zhu Q."/>
            <person name="Hu C."/>
        </authorList>
    </citation>
    <scope>NUCLEOTIDE SEQUENCE [LARGE SCALE GENOMIC DNA]</scope>
    <source>
        <strain evidence="1 2">HEB18</strain>
    </source>
</reference>
<organism evidence="1 2">
    <name type="scientific">Legionella qingyii</name>
    <dbReference type="NCBI Taxonomy" id="2184757"/>
    <lineage>
        <taxon>Bacteria</taxon>
        <taxon>Pseudomonadati</taxon>
        <taxon>Pseudomonadota</taxon>
        <taxon>Gammaproteobacteria</taxon>
        <taxon>Legionellales</taxon>
        <taxon>Legionellaceae</taxon>
        <taxon>Legionella</taxon>
    </lineage>
</organism>
<dbReference type="EMBL" id="QHJG01000009">
    <property type="protein sequence ID" value="PWY56301.1"/>
    <property type="molecule type" value="Genomic_DNA"/>
</dbReference>
<evidence type="ECO:0000313" key="2">
    <source>
        <dbReference type="Proteomes" id="UP000247152"/>
    </source>
</evidence>
<proteinExistence type="predicted"/>
<sequence>MVGVDSVNGQNDLKVSYKNGNVGLAPDNPVLWLVSRELKIDFHDPVFGEHEVTSMLTLRLVDDGLYKLRKREVY</sequence>
<evidence type="ECO:0000313" key="1">
    <source>
        <dbReference type="EMBL" id="PWY56301.1"/>
    </source>
</evidence>
<protein>
    <submittedName>
        <fullName evidence="1">Uncharacterized protein</fullName>
    </submittedName>
</protein>
<comment type="caution">
    <text evidence="1">The sequence shown here is derived from an EMBL/GenBank/DDBJ whole genome shotgun (WGS) entry which is preliminary data.</text>
</comment>